<dbReference type="PIRSF" id="PIRSF003230">
    <property type="entry name" value="YbgC"/>
    <property type="match status" value="1"/>
</dbReference>
<evidence type="ECO:0000313" key="4">
    <source>
        <dbReference type="Proteomes" id="UP000612585"/>
    </source>
</evidence>
<dbReference type="PANTHER" id="PTHR31793">
    <property type="entry name" value="4-HYDROXYBENZOYL-COA THIOESTERASE FAMILY MEMBER"/>
    <property type="match status" value="1"/>
</dbReference>
<dbReference type="EMBL" id="BOPG01000045">
    <property type="protein sequence ID" value="GIJ59318.1"/>
    <property type="molecule type" value="Genomic_DNA"/>
</dbReference>
<reference evidence="3" key="1">
    <citation type="submission" date="2021-01" db="EMBL/GenBank/DDBJ databases">
        <title>Whole genome shotgun sequence of Virgisporangium aurantiacum NBRC 16421.</title>
        <authorList>
            <person name="Komaki H."/>
            <person name="Tamura T."/>
        </authorList>
    </citation>
    <scope>NUCLEOTIDE SEQUENCE</scope>
    <source>
        <strain evidence="3">NBRC 16421</strain>
    </source>
</reference>
<evidence type="ECO:0000256" key="2">
    <source>
        <dbReference type="ARBA" id="ARBA00022801"/>
    </source>
</evidence>
<proteinExistence type="inferred from homology"/>
<dbReference type="PANTHER" id="PTHR31793:SF27">
    <property type="entry name" value="NOVEL THIOESTERASE SUPERFAMILY DOMAIN AND SAPOSIN A-TYPE DOMAIN CONTAINING PROTEIN (0610012H03RIK)"/>
    <property type="match status" value="1"/>
</dbReference>
<name>A0A8J3ZDN9_9ACTN</name>
<sequence>MSAPVVASRRVRLTYADTDAAGILYYAAWFPWMERVNVEWAYERGFRIDRMMDEHGASPVTRSTTCEYVATATVYDEIDVEMRVDHIGNRSYRYGFTMTRVGDRVVVARSSLTMVCVGPDGKPTAIPAALRSVLHSAAGGVDE</sequence>
<accession>A0A8J3ZDN9</accession>
<dbReference type="GO" id="GO:0047617">
    <property type="term" value="F:fatty acyl-CoA hydrolase activity"/>
    <property type="evidence" value="ECO:0007669"/>
    <property type="project" value="TreeGrafter"/>
</dbReference>
<dbReference type="SUPFAM" id="SSF54637">
    <property type="entry name" value="Thioesterase/thiol ester dehydrase-isomerase"/>
    <property type="match status" value="1"/>
</dbReference>
<keyword evidence="2" id="KW-0378">Hydrolase</keyword>
<dbReference type="Gene3D" id="3.10.129.10">
    <property type="entry name" value="Hotdog Thioesterase"/>
    <property type="match status" value="1"/>
</dbReference>
<dbReference type="AlphaFoldDB" id="A0A8J3ZDN9"/>
<evidence type="ECO:0000313" key="3">
    <source>
        <dbReference type="EMBL" id="GIJ59318.1"/>
    </source>
</evidence>
<gene>
    <name evidence="3" type="ORF">Vau01_068340</name>
</gene>
<keyword evidence="4" id="KW-1185">Reference proteome</keyword>
<dbReference type="InterPro" id="IPR029069">
    <property type="entry name" value="HotDog_dom_sf"/>
</dbReference>
<dbReference type="Pfam" id="PF13279">
    <property type="entry name" value="4HBT_2"/>
    <property type="match status" value="1"/>
</dbReference>
<comment type="similarity">
    <text evidence="1">Belongs to the 4-hydroxybenzoyl-CoA thioesterase family.</text>
</comment>
<protein>
    <submittedName>
        <fullName evidence="3">Acyl-CoA thioesterase</fullName>
    </submittedName>
</protein>
<evidence type="ECO:0000256" key="1">
    <source>
        <dbReference type="ARBA" id="ARBA00005953"/>
    </source>
</evidence>
<comment type="caution">
    <text evidence="3">The sequence shown here is derived from an EMBL/GenBank/DDBJ whole genome shotgun (WGS) entry which is preliminary data.</text>
</comment>
<organism evidence="3 4">
    <name type="scientific">Virgisporangium aurantiacum</name>
    <dbReference type="NCBI Taxonomy" id="175570"/>
    <lineage>
        <taxon>Bacteria</taxon>
        <taxon>Bacillati</taxon>
        <taxon>Actinomycetota</taxon>
        <taxon>Actinomycetes</taxon>
        <taxon>Micromonosporales</taxon>
        <taxon>Micromonosporaceae</taxon>
        <taxon>Virgisporangium</taxon>
    </lineage>
</organism>
<dbReference type="InterPro" id="IPR006684">
    <property type="entry name" value="YbgC/YbaW"/>
</dbReference>
<dbReference type="Proteomes" id="UP000612585">
    <property type="component" value="Unassembled WGS sequence"/>
</dbReference>
<dbReference type="RefSeq" id="WP_204001240.1">
    <property type="nucleotide sequence ID" value="NZ_BOPG01000045.1"/>
</dbReference>
<dbReference type="CDD" id="cd00586">
    <property type="entry name" value="4HBT"/>
    <property type="match status" value="1"/>
</dbReference>
<dbReference type="InterPro" id="IPR050563">
    <property type="entry name" value="4-hydroxybenzoyl-CoA_TE"/>
</dbReference>